<dbReference type="InterPro" id="IPR050482">
    <property type="entry name" value="Sensor_HK_TwoCompSys"/>
</dbReference>
<dbReference type="InterPro" id="IPR036890">
    <property type="entry name" value="HATPase_C_sf"/>
</dbReference>
<dbReference type="Gene3D" id="1.20.5.1930">
    <property type="match status" value="1"/>
</dbReference>
<feature type="domain" description="GAF" evidence="9">
    <location>
        <begin position="6"/>
        <end position="51"/>
    </location>
</feature>
<reference evidence="10" key="1">
    <citation type="journal article" date="2014" name="Front. Microbiol.">
        <title>High frequency of phylogenetically diverse reductive dehalogenase-homologous genes in deep subseafloor sedimentary metagenomes.</title>
        <authorList>
            <person name="Kawai M."/>
            <person name="Futagami T."/>
            <person name="Toyoda A."/>
            <person name="Takaki Y."/>
            <person name="Nishi S."/>
            <person name="Hori S."/>
            <person name="Arai W."/>
            <person name="Tsubouchi T."/>
            <person name="Morono Y."/>
            <person name="Uchiyama I."/>
            <person name="Ito T."/>
            <person name="Fujiyama A."/>
            <person name="Inagaki F."/>
            <person name="Takami H."/>
        </authorList>
    </citation>
    <scope>NUCLEOTIDE SEQUENCE</scope>
    <source>
        <strain evidence="10">Expedition CK06-06</strain>
    </source>
</reference>
<dbReference type="SUPFAM" id="SSF55781">
    <property type="entry name" value="GAF domain-like"/>
    <property type="match status" value="1"/>
</dbReference>
<keyword evidence="7" id="KW-0067">ATP-binding</keyword>
<feature type="non-terminal residue" evidence="10">
    <location>
        <position position="1"/>
    </location>
</feature>
<dbReference type="GO" id="GO:0046983">
    <property type="term" value="F:protein dimerization activity"/>
    <property type="evidence" value="ECO:0007669"/>
    <property type="project" value="InterPro"/>
</dbReference>
<sequence length="230" mass="25616">AAEVELFCPIMSKGNLIGIMAVGKKQSDSPYSEEEVGLFMTMANQVAVAIENARMLDSLKNERLRVRRLLAQTVHAQEEERKRISIDLHDSVAQWLIGASYRAQTCSELLSGRDNGEAQGELAAMESTIDKSLKELRRVLTDLRPPALDELGLVHALRQSLEDLRTGGIDCQFSEADTPVRLPSSIEIAVYRVVQETLANVRKHAKATKVNLRLQFQTGRLLVEVHDNGR</sequence>
<evidence type="ECO:0000256" key="1">
    <source>
        <dbReference type="ARBA" id="ARBA00000085"/>
    </source>
</evidence>
<protein>
    <recommendedName>
        <fullName evidence="2">histidine kinase</fullName>
        <ecNumber evidence="2">2.7.13.3</ecNumber>
    </recommendedName>
</protein>
<organism evidence="10">
    <name type="scientific">marine sediment metagenome</name>
    <dbReference type="NCBI Taxonomy" id="412755"/>
    <lineage>
        <taxon>unclassified sequences</taxon>
        <taxon>metagenomes</taxon>
        <taxon>ecological metagenomes</taxon>
    </lineage>
</organism>
<dbReference type="Pfam" id="PF07730">
    <property type="entry name" value="HisKA_3"/>
    <property type="match status" value="1"/>
</dbReference>
<dbReference type="GO" id="GO:0000155">
    <property type="term" value="F:phosphorelay sensor kinase activity"/>
    <property type="evidence" value="ECO:0007669"/>
    <property type="project" value="InterPro"/>
</dbReference>
<dbReference type="AlphaFoldDB" id="X1JS61"/>
<dbReference type="PANTHER" id="PTHR24421">
    <property type="entry name" value="NITRATE/NITRITE SENSOR PROTEIN NARX-RELATED"/>
    <property type="match status" value="1"/>
</dbReference>
<comment type="caution">
    <text evidence="10">The sequence shown here is derived from an EMBL/GenBank/DDBJ whole genome shotgun (WGS) entry which is preliminary data.</text>
</comment>
<evidence type="ECO:0000256" key="3">
    <source>
        <dbReference type="ARBA" id="ARBA00022553"/>
    </source>
</evidence>
<evidence type="ECO:0000313" key="10">
    <source>
        <dbReference type="EMBL" id="GAH81109.1"/>
    </source>
</evidence>
<proteinExistence type="predicted"/>
<name>X1JS61_9ZZZZ</name>
<feature type="domain" description="Signal transduction histidine kinase subgroup 3 dimerisation and phosphoacceptor" evidence="8">
    <location>
        <begin position="80"/>
        <end position="148"/>
    </location>
</feature>
<dbReference type="SUPFAM" id="SSF55874">
    <property type="entry name" value="ATPase domain of HSP90 chaperone/DNA topoisomerase II/histidine kinase"/>
    <property type="match status" value="1"/>
</dbReference>
<dbReference type="EMBL" id="BARU01040759">
    <property type="protein sequence ID" value="GAH81109.1"/>
    <property type="molecule type" value="Genomic_DNA"/>
</dbReference>
<keyword evidence="3" id="KW-0597">Phosphoprotein</keyword>
<dbReference type="InterPro" id="IPR011712">
    <property type="entry name" value="Sig_transdc_His_kin_sub3_dim/P"/>
</dbReference>
<keyword evidence="6" id="KW-0418">Kinase</keyword>
<evidence type="ECO:0000256" key="2">
    <source>
        <dbReference type="ARBA" id="ARBA00012438"/>
    </source>
</evidence>
<accession>X1JS61</accession>
<comment type="catalytic activity">
    <reaction evidence="1">
        <text>ATP + protein L-histidine = ADP + protein N-phospho-L-histidine.</text>
        <dbReference type="EC" id="2.7.13.3"/>
    </reaction>
</comment>
<dbReference type="PANTHER" id="PTHR24421:SF10">
    <property type="entry name" value="NITRATE_NITRITE SENSOR PROTEIN NARQ"/>
    <property type="match status" value="1"/>
</dbReference>
<dbReference type="Gene3D" id="3.30.565.10">
    <property type="entry name" value="Histidine kinase-like ATPase, C-terminal domain"/>
    <property type="match status" value="1"/>
</dbReference>
<dbReference type="EC" id="2.7.13.3" evidence="2"/>
<evidence type="ECO:0000256" key="7">
    <source>
        <dbReference type="ARBA" id="ARBA00022840"/>
    </source>
</evidence>
<feature type="non-terminal residue" evidence="10">
    <location>
        <position position="230"/>
    </location>
</feature>
<dbReference type="GO" id="GO:0005524">
    <property type="term" value="F:ATP binding"/>
    <property type="evidence" value="ECO:0007669"/>
    <property type="project" value="UniProtKB-KW"/>
</dbReference>
<evidence type="ECO:0000256" key="4">
    <source>
        <dbReference type="ARBA" id="ARBA00022679"/>
    </source>
</evidence>
<gene>
    <name evidence="10" type="ORF">S03H2_62963</name>
</gene>
<evidence type="ECO:0000259" key="9">
    <source>
        <dbReference type="Pfam" id="PF13185"/>
    </source>
</evidence>
<keyword evidence="5" id="KW-0547">Nucleotide-binding</keyword>
<keyword evidence="4" id="KW-0808">Transferase</keyword>
<dbReference type="InterPro" id="IPR029016">
    <property type="entry name" value="GAF-like_dom_sf"/>
</dbReference>
<dbReference type="GO" id="GO:0016020">
    <property type="term" value="C:membrane"/>
    <property type="evidence" value="ECO:0007669"/>
    <property type="project" value="InterPro"/>
</dbReference>
<evidence type="ECO:0000259" key="8">
    <source>
        <dbReference type="Pfam" id="PF07730"/>
    </source>
</evidence>
<dbReference type="InterPro" id="IPR003018">
    <property type="entry name" value="GAF"/>
</dbReference>
<dbReference type="Pfam" id="PF13185">
    <property type="entry name" value="GAF_2"/>
    <property type="match status" value="1"/>
</dbReference>
<evidence type="ECO:0000256" key="5">
    <source>
        <dbReference type="ARBA" id="ARBA00022741"/>
    </source>
</evidence>
<evidence type="ECO:0000256" key="6">
    <source>
        <dbReference type="ARBA" id="ARBA00022777"/>
    </source>
</evidence>
<dbReference type="Gene3D" id="3.30.450.40">
    <property type="match status" value="1"/>
</dbReference>